<evidence type="ECO:0000256" key="3">
    <source>
        <dbReference type="ARBA" id="ARBA00022692"/>
    </source>
</evidence>
<evidence type="ECO:0008006" key="9">
    <source>
        <dbReference type="Google" id="ProtNLM"/>
    </source>
</evidence>
<evidence type="ECO:0000256" key="6">
    <source>
        <dbReference type="SAM" id="Phobius"/>
    </source>
</evidence>
<sequence length="353" mass="38946">MRSIHPSMYEVGDSLTFGHTEMESSSNVAQYYAQDGSVDLKGNPVLRSQRGGWFACYFIVVYEAVERMAYQGITSNLVLYLTRNLHQGTVTAANNVTYWVGTGYLMPVLGAYVADAHLGRYWTFVLSSAIYFLMCLLTLAVSLPSLSPPPCTHQGDAPKCSPASVLQVGVFLGALYVVAFGSGGTKPNISTIGADQFDEFDPQERAHKISFFNWWFFSSFLGTLFASIVLVFIQDNVGWSLGYGIPTIALLLSVSIFLSGTRFYRHKVPQGSPLTRMARVIVAAIRKWNLPLPKGAAELDELDPEEYMRKGQFRILPSDSLRLVGTYAVPAILSDPRSFSVDVTHAGFSTKQR</sequence>
<dbReference type="InterPro" id="IPR036259">
    <property type="entry name" value="MFS_trans_sf"/>
</dbReference>
<evidence type="ECO:0000313" key="8">
    <source>
        <dbReference type="Proteomes" id="UP000317650"/>
    </source>
</evidence>
<dbReference type="SUPFAM" id="SSF103473">
    <property type="entry name" value="MFS general substrate transporter"/>
    <property type="match status" value="1"/>
</dbReference>
<evidence type="ECO:0000256" key="1">
    <source>
        <dbReference type="ARBA" id="ARBA00004141"/>
    </source>
</evidence>
<comment type="similarity">
    <text evidence="2">Belongs to the major facilitator superfamily. Proton-dependent oligopeptide transporter (POT/PTR) (TC 2.A.17) family.</text>
</comment>
<name>A0A4S8J226_MUSBA</name>
<dbReference type="AlphaFoldDB" id="A0A4S8J226"/>
<comment type="subcellular location">
    <subcellularLocation>
        <location evidence="1">Membrane</location>
        <topology evidence="1">Multi-pass membrane protein</topology>
    </subcellularLocation>
</comment>
<accession>A0A4S8J226</accession>
<reference evidence="7 8" key="1">
    <citation type="journal article" date="2019" name="Nat. Plants">
        <title>Genome sequencing of Musa balbisiana reveals subgenome evolution and function divergence in polyploid bananas.</title>
        <authorList>
            <person name="Yao X."/>
        </authorList>
    </citation>
    <scope>NUCLEOTIDE SEQUENCE [LARGE SCALE GENOMIC DNA]</scope>
    <source>
        <strain evidence="8">cv. DH-PKW</strain>
        <tissue evidence="7">Leaves</tissue>
    </source>
</reference>
<dbReference type="Pfam" id="PF00854">
    <property type="entry name" value="PTR2"/>
    <property type="match status" value="1"/>
</dbReference>
<keyword evidence="3 6" id="KW-0812">Transmembrane</keyword>
<dbReference type="Proteomes" id="UP000317650">
    <property type="component" value="Chromosome 11"/>
</dbReference>
<dbReference type="EMBL" id="PYDT01000007">
    <property type="protein sequence ID" value="THU55390.1"/>
    <property type="molecule type" value="Genomic_DNA"/>
</dbReference>
<feature type="transmembrane region" description="Helical" evidence="6">
    <location>
        <begin position="239"/>
        <end position="258"/>
    </location>
</feature>
<dbReference type="Gene3D" id="1.20.1250.20">
    <property type="entry name" value="MFS general substrate transporter like domains"/>
    <property type="match status" value="1"/>
</dbReference>
<keyword evidence="8" id="KW-1185">Reference proteome</keyword>
<protein>
    <recommendedName>
        <fullName evidence="9">Major facilitator superfamily (MFS) profile domain-containing protein</fullName>
    </recommendedName>
</protein>
<feature type="transmembrane region" description="Helical" evidence="6">
    <location>
        <begin position="121"/>
        <end position="143"/>
    </location>
</feature>
<comment type="caution">
    <text evidence="7">The sequence shown here is derived from an EMBL/GenBank/DDBJ whole genome shotgun (WGS) entry which is preliminary data.</text>
</comment>
<keyword evidence="5 6" id="KW-0472">Membrane</keyword>
<feature type="transmembrane region" description="Helical" evidence="6">
    <location>
        <begin position="212"/>
        <end position="233"/>
    </location>
</feature>
<evidence type="ECO:0000313" key="7">
    <source>
        <dbReference type="EMBL" id="THU55390.1"/>
    </source>
</evidence>
<dbReference type="GO" id="GO:0022857">
    <property type="term" value="F:transmembrane transporter activity"/>
    <property type="evidence" value="ECO:0007669"/>
    <property type="project" value="InterPro"/>
</dbReference>
<evidence type="ECO:0000256" key="2">
    <source>
        <dbReference type="ARBA" id="ARBA00005982"/>
    </source>
</evidence>
<organism evidence="7 8">
    <name type="scientific">Musa balbisiana</name>
    <name type="common">Banana</name>
    <dbReference type="NCBI Taxonomy" id="52838"/>
    <lineage>
        <taxon>Eukaryota</taxon>
        <taxon>Viridiplantae</taxon>
        <taxon>Streptophyta</taxon>
        <taxon>Embryophyta</taxon>
        <taxon>Tracheophyta</taxon>
        <taxon>Spermatophyta</taxon>
        <taxon>Magnoliopsida</taxon>
        <taxon>Liliopsida</taxon>
        <taxon>Zingiberales</taxon>
        <taxon>Musaceae</taxon>
        <taxon>Musa</taxon>
    </lineage>
</organism>
<feature type="transmembrane region" description="Helical" evidence="6">
    <location>
        <begin position="163"/>
        <end position="181"/>
    </location>
</feature>
<gene>
    <name evidence="7" type="ORF">C4D60_Mb11t06050</name>
</gene>
<dbReference type="GO" id="GO:0016020">
    <property type="term" value="C:membrane"/>
    <property type="evidence" value="ECO:0007669"/>
    <property type="project" value="UniProtKB-SubCell"/>
</dbReference>
<evidence type="ECO:0000256" key="5">
    <source>
        <dbReference type="ARBA" id="ARBA00023136"/>
    </source>
</evidence>
<evidence type="ECO:0000256" key="4">
    <source>
        <dbReference type="ARBA" id="ARBA00022989"/>
    </source>
</evidence>
<proteinExistence type="inferred from homology"/>
<keyword evidence="4 6" id="KW-1133">Transmembrane helix</keyword>
<dbReference type="InterPro" id="IPR000109">
    <property type="entry name" value="POT_fam"/>
</dbReference>
<dbReference type="PANTHER" id="PTHR11654">
    <property type="entry name" value="OLIGOPEPTIDE TRANSPORTER-RELATED"/>
    <property type="match status" value="1"/>
</dbReference>